<dbReference type="Proteomes" id="UP001597045">
    <property type="component" value="Unassembled WGS sequence"/>
</dbReference>
<reference evidence="2" key="1">
    <citation type="journal article" date="2019" name="Int. J. Syst. Evol. Microbiol.">
        <title>The Global Catalogue of Microorganisms (GCM) 10K type strain sequencing project: providing services to taxonomists for standard genome sequencing and annotation.</title>
        <authorList>
            <consortium name="The Broad Institute Genomics Platform"/>
            <consortium name="The Broad Institute Genome Sequencing Center for Infectious Disease"/>
            <person name="Wu L."/>
            <person name="Ma J."/>
        </authorList>
    </citation>
    <scope>NUCLEOTIDE SEQUENCE [LARGE SCALE GENOMIC DNA]</scope>
    <source>
        <strain evidence="2">JCM 31486</strain>
    </source>
</reference>
<gene>
    <name evidence="1" type="ORF">ACFQ1S_19375</name>
</gene>
<feature type="non-terminal residue" evidence="1">
    <location>
        <position position="1"/>
    </location>
</feature>
<organism evidence="1 2">
    <name type="scientific">Kibdelosporangium lantanae</name>
    <dbReference type="NCBI Taxonomy" id="1497396"/>
    <lineage>
        <taxon>Bacteria</taxon>
        <taxon>Bacillati</taxon>
        <taxon>Actinomycetota</taxon>
        <taxon>Actinomycetes</taxon>
        <taxon>Pseudonocardiales</taxon>
        <taxon>Pseudonocardiaceae</taxon>
        <taxon>Kibdelosporangium</taxon>
    </lineage>
</organism>
<protein>
    <submittedName>
        <fullName evidence="1">Uncharacterized protein</fullName>
    </submittedName>
</protein>
<comment type="caution">
    <text evidence="1">The sequence shown here is derived from an EMBL/GenBank/DDBJ whole genome shotgun (WGS) entry which is preliminary data.</text>
</comment>
<dbReference type="EMBL" id="JBHTIS010001130">
    <property type="protein sequence ID" value="MFD1047547.1"/>
    <property type="molecule type" value="Genomic_DNA"/>
</dbReference>
<evidence type="ECO:0000313" key="2">
    <source>
        <dbReference type="Proteomes" id="UP001597045"/>
    </source>
</evidence>
<keyword evidence="2" id="KW-1185">Reference proteome</keyword>
<evidence type="ECO:0000313" key="1">
    <source>
        <dbReference type="EMBL" id="MFD1047547.1"/>
    </source>
</evidence>
<name>A0ABW3MBP8_9PSEU</name>
<accession>A0ABW3MBP8</accession>
<sequence>HLNDDCADDTTARDLIEAGDPKALDELMTRWHPGCDCKVVPVFNRAAWPGRDACLRARQIWAQHTKGHTRMDNKLNAFRRAIERGTVDIPAMAIAA</sequence>
<proteinExistence type="predicted"/>